<dbReference type="SUPFAM" id="SSF54373">
    <property type="entry name" value="FAD-linked reductases, C-terminal domain"/>
    <property type="match status" value="1"/>
</dbReference>
<reference evidence="9" key="1">
    <citation type="submission" date="2022-01" db="EMBL/GenBank/DDBJ databases">
        <authorList>
            <person name="King R."/>
        </authorList>
    </citation>
    <scope>NUCLEOTIDE SEQUENCE</scope>
</reference>
<proteinExistence type="inferred from homology"/>
<evidence type="ECO:0000256" key="2">
    <source>
        <dbReference type="ARBA" id="ARBA00004253"/>
    </source>
</evidence>
<feature type="binding site" evidence="7">
    <location>
        <begin position="47"/>
        <end position="49"/>
    </location>
    <ligand>
        <name>FAD</name>
        <dbReference type="ChEBI" id="CHEBI:57692"/>
    </ligand>
</feature>
<comment type="cofactor">
    <cofactor evidence="1 7">
        <name>FAD</name>
        <dbReference type="ChEBI" id="CHEBI:57692"/>
    </cofactor>
</comment>
<evidence type="ECO:0000256" key="4">
    <source>
        <dbReference type="ARBA" id="ARBA00022630"/>
    </source>
</evidence>
<dbReference type="GO" id="GO:0005782">
    <property type="term" value="C:peroxisomal matrix"/>
    <property type="evidence" value="ECO:0007669"/>
    <property type="project" value="UniProtKB-SubCell"/>
</dbReference>
<dbReference type="GO" id="GO:0003884">
    <property type="term" value="F:D-amino-acid oxidase activity"/>
    <property type="evidence" value="ECO:0007669"/>
    <property type="project" value="InterPro"/>
</dbReference>
<comment type="similarity">
    <text evidence="3">Belongs to the DAMOX/DASOX family.</text>
</comment>
<dbReference type="GO" id="GO:0019478">
    <property type="term" value="P:D-amino acid catabolic process"/>
    <property type="evidence" value="ECO:0007669"/>
    <property type="project" value="TreeGrafter"/>
</dbReference>
<dbReference type="InterPro" id="IPR006181">
    <property type="entry name" value="D-amino_acid_oxidase_CS"/>
</dbReference>
<evidence type="ECO:0000256" key="7">
    <source>
        <dbReference type="PIRSR" id="PIRSR000189-1"/>
    </source>
</evidence>
<keyword evidence="5 7" id="KW-0274">FAD</keyword>
<dbReference type="Gene3D" id="3.30.9.10">
    <property type="entry name" value="D-Amino Acid Oxidase, subunit A, domain 2"/>
    <property type="match status" value="1"/>
</dbReference>
<protein>
    <recommendedName>
        <fullName evidence="8">FAD dependent oxidoreductase domain-containing protein</fullName>
    </recommendedName>
</protein>
<dbReference type="PANTHER" id="PTHR11530">
    <property type="entry name" value="D-AMINO ACID OXIDASE"/>
    <property type="match status" value="1"/>
</dbReference>
<comment type="subcellular location">
    <subcellularLocation>
        <location evidence="2">Peroxisome matrix</location>
    </subcellularLocation>
</comment>
<dbReference type="Proteomes" id="UP001152799">
    <property type="component" value="Chromosome 2"/>
</dbReference>
<dbReference type="EMBL" id="OU892278">
    <property type="protein sequence ID" value="CAG9764257.1"/>
    <property type="molecule type" value="Genomic_DNA"/>
</dbReference>
<dbReference type="PIRSF" id="PIRSF000189">
    <property type="entry name" value="D-aa_oxidase"/>
    <property type="match status" value="1"/>
</dbReference>
<feature type="binding site" evidence="7">
    <location>
        <position position="229"/>
    </location>
    <ligand>
        <name>D-dopa</name>
        <dbReference type="ChEBI" id="CHEBI:149689"/>
    </ligand>
</feature>
<feature type="binding site" evidence="7">
    <location>
        <position position="185"/>
    </location>
    <ligand>
        <name>FAD</name>
        <dbReference type="ChEBI" id="CHEBI:57692"/>
    </ligand>
</feature>
<evidence type="ECO:0000256" key="5">
    <source>
        <dbReference type="ARBA" id="ARBA00022827"/>
    </source>
</evidence>
<name>A0A9N9MKK8_9CUCU</name>
<keyword evidence="6" id="KW-0560">Oxidoreductase</keyword>
<dbReference type="PANTHER" id="PTHR11530:SF11">
    <property type="entry name" value="D-ASPARTATE OXIDASE"/>
    <property type="match status" value="1"/>
</dbReference>
<keyword evidence="4" id="KW-0285">Flavoprotein</keyword>
<evidence type="ECO:0000256" key="6">
    <source>
        <dbReference type="ARBA" id="ARBA00023002"/>
    </source>
</evidence>
<sequence>MYNIAVIGCGVIGVTTALEIQKKYGGIAKVTIVADKFSPKTTSDIAAGLWEPYLLAENDEEDVIRWSKATFDFILKLWKEGKAKDAGICLQPAVNLFNCKNYNTPKWVSVTLGYNELGVRHLESLSKQYNQSFTGGFMFMGFTWEPILFLPHLQKQFLRNGGTIIEKHVQRFNELEDFDVIVNCTGLEARNLSCDRSIVPIRGQVIRVYAPWQYITYLIQCDDDEDACYVIPNRDSVILGGTKQQSFDTTINKNDTDRILKNTSKINYALAKCKKISEVVGLRPSRYRVRLEDEYIETNSGKILGIVHNYGHGGAGITLAIGCAKDASNLVENVLKIKYSKL</sequence>
<evidence type="ECO:0000256" key="1">
    <source>
        <dbReference type="ARBA" id="ARBA00001974"/>
    </source>
</evidence>
<dbReference type="SUPFAM" id="SSF51971">
    <property type="entry name" value="Nucleotide-binding domain"/>
    <property type="match status" value="1"/>
</dbReference>
<feature type="domain" description="FAD dependent oxidoreductase" evidence="8">
    <location>
        <begin position="4"/>
        <end position="328"/>
    </location>
</feature>
<dbReference type="InterPro" id="IPR023209">
    <property type="entry name" value="DAO"/>
</dbReference>
<organism evidence="9 10">
    <name type="scientific">Ceutorhynchus assimilis</name>
    <name type="common">cabbage seed weevil</name>
    <dbReference type="NCBI Taxonomy" id="467358"/>
    <lineage>
        <taxon>Eukaryota</taxon>
        <taxon>Metazoa</taxon>
        <taxon>Ecdysozoa</taxon>
        <taxon>Arthropoda</taxon>
        <taxon>Hexapoda</taxon>
        <taxon>Insecta</taxon>
        <taxon>Pterygota</taxon>
        <taxon>Neoptera</taxon>
        <taxon>Endopterygota</taxon>
        <taxon>Coleoptera</taxon>
        <taxon>Polyphaga</taxon>
        <taxon>Cucujiformia</taxon>
        <taxon>Curculionidae</taxon>
        <taxon>Ceutorhynchinae</taxon>
        <taxon>Ceutorhynchus</taxon>
    </lineage>
</organism>
<dbReference type="OrthoDB" id="2015447at2759"/>
<feature type="binding site" evidence="7">
    <location>
        <position position="314"/>
    </location>
    <ligand>
        <name>D-dopa</name>
        <dbReference type="ChEBI" id="CHEBI:149689"/>
    </ligand>
</feature>
<accession>A0A9N9MKK8</accession>
<evidence type="ECO:0000313" key="9">
    <source>
        <dbReference type="EMBL" id="CAG9764257.1"/>
    </source>
</evidence>
<dbReference type="AlphaFoldDB" id="A0A9N9MKK8"/>
<feature type="binding site" evidence="7">
    <location>
        <begin position="313"/>
        <end position="318"/>
    </location>
    <ligand>
        <name>FAD</name>
        <dbReference type="ChEBI" id="CHEBI:57692"/>
    </ligand>
</feature>
<feature type="binding site" evidence="7">
    <location>
        <position position="283"/>
    </location>
    <ligand>
        <name>D-serine</name>
        <dbReference type="ChEBI" id="CHEBI:35247"/>
    </ligand>
</feature>
<dbReference type="InterPro" id="IPR006076">
    <property type="entry name" value="FAD-dep_OxRdtase"/>
</dbReference>
<feature type="binding site" evidence="7">
    <location>
        <begin position="42"/>
        <end position="43"/>
    </location>
    <ligand>
        <name>FAD</name>
        <dbReference type="ChEBI" id="CHEBI:57692"/>
    </ligand>
</feature>
<dbReference type="GO" id="GO:0071949">
    <property type="term" value="F:FAD binding"/>
    <property type="evidence" value="ECO:0007669"/>
    <property type="project" value="InterPro"/>
</dbReference>
<dbReference type="Gene3D" id="3.40.50.720">
    <property type="entry name" value="NAD(P)-binding Rossmann-like Domain"/>
    <property type="match status" value="1"/>
</dbReference>
<evidence type="ECO:0000256" key="3">
    <source>
        <dbReference type="ARBA" id="ARBA00006730"/>
    </source>
</evidence>
<evidence type="ECO:0000259" key="8">
    <source>
        <dbReference type="Pfam" id="PF01266"/>
    </source>
</evidence>
<keyword evidence="10" id="KW-1185">Reference proteome</keyword>
<evidence type="ECO:0000313" key="10">
    <source>
        <dbReference type="Proteomes" id="UP001152799"/>
    </source>
</evidence>
<dbReference type="PROSITE" id="PS00677">
    <property type="entry name" value="DAO"/>
    <property type="match status" value="1"/>
</dbReference>
<feature type="binding site" evidence="7">
    <location>
        <position position="169"/>
    </location>
    <ligand>
        <name>FAD</name>
        <dbReference type="ChEBI" id="CHEBI:57692"/>
    </ligand>
</feature>
<gene>
    <name evidence="9" type="ORF">CEUTPL_LOCUS4896</name>
</gene>
<dbReference type="Pfam" id="PF01266">
    <property type="entry name" value="DAO"/>
    <property type="match status" value="1"/>
</dbReference>